<evidence type="ECO:0000313" key="3">
    <source>
        <dbReference type="Proteomes" id="UP000811255"/>
    </source>
</evidence>
<dbReference type="EMBL" id="JAHFVK010000002">
    <property type="protein sequence ID" value="MBT2135525.1"/>
    <property type="molecule type" value="Genomic_DNA"/>
</dbReference>
<feature type="chain" id="PRO_5046778816" evidence="1">
    <location>
        <begin position="24"/>
        <end position="185"/>
    </location>
</feature>
<dbReference type="RefSeq" id="WP_214537228.1">
    <property type="nucleotide sequence ID" value="NZ_JAHFVK010000002.1"/>
</dbReference>
<keyword evidence="3" id="KW-1185">Reference proteome</keyword>
<dbReference type="InterPro" id="IPR025514">
    <property type="entry name" value="DUF4402"/>
</dbReference>
<feature type="signal peptide" evidence="1">
    <location>
        <begin position="1"/>
        <end position="23"/>
    </location>
</feature>
<protein>
    <submittedName>
        <fullName evidence="2">DUF4402 domain-containing protein</fullName>
    </submittedName>
</protein>
<evidence type="ECO:0000313" key="2">
    <source>
        <dbReference type="EMBL" id="MBT2135525.1"/>
    </source>
</evidence>
<keyword evidence="1" id="KW-0732">Signal</keyword>
<name>A0ABS5W8J6_9SPHN</name>
<proteinExistence type="predicted"/>
<accession>A0ABS5W8J6</accession>
<sequence length="185" mass="18669">MIGTSHKIGLAALALAAPLSALAQASGAATATAEAAILDPGTVVKTADMNFGQIAKPASAGTVVLVPTASATCNVTGGLVRTGTCQPAEFTVMGQKQGRVRMREQNGGIITLLGPGGATMQVTNITLSTTDLTPINGAGGWNLGRHEITSNNGTARFRIGGTLHVNANQQGGAYNGTLQLEVNFN</sequence>
<gene>
    <name evidence="2" type="ORF">KK137_14400</name>
</gene>
<evidence type="ECO:0000256" key="1">
    <source>
        <dbReference type="SAM" id="SignalP"/>
    </source>
</evidence>
<dbReference type="Proteomes" id="UP000811255">
    <property type="component" value="Unassembled WGS sequence"/>
</dbReference>
<dbReference type="Pfam" id="PF14352">
    <property type="entry name" value="DUF4402"/>
    <property type="match status" value="1"/>
</dbReference>
<comment type="caution">
    <text evidence="2">The sequence shown here is derived from an EMBL/GenBank/DDBJ whole genome shotgun (WGS) entry which is preliminary data.</text>
</comment>
<organism evidence="2 3">
    <name type="scientific">Croceibacterium selenioxidans</name>
    <dbReference type="NCBI Taxonomy" id="2838833"/>
    <lineage>
        <taxon>Bacteria</taxon>
        <taxon>Pseudomonadati</taxon>
        <taxon>Pseudomonadota</taxon>
        <taxon>Alphaproteobacteria</taxon>
        <taxon>Sphingomonadales</taxon>
        <taxon>Erythrobacteraceae</taxon>
        <taxon>Croceibacterium</taxon>
    </lineage>
</organism>
<reference evidence="2 3" key="1">
    <citation type="submission" date="2021-05" db="EMBL/GenBank/DDBJ databases">
        <title>Croceibacterium sp. LX-88 genome sequence.</title>
        <authorList>
            <person name="Luo X."/>
        </authorList>
    </citation>
    <scope>NUCLEOTIDE SEQUENCE [LARGE SCALE GENOMIC DNA]</scope>
    <source>
        <strain evidence="2 3">LX-88</strain>
    </source>
</reference>